<dbReference type="RefSeq" id="WP_002691552.1">
    <property type="nucleotide sequence ID" value="NZ_JH600070.1"/>
</dbReference>
<name>I3CJY9_9GAMM</name>
<keyword evidence="3 5" id="KW-0819">tRNA processing</keyword>
<dbReference type="InterPro" id="IPR020103">
    <property type="entry name" value="PsdUridine_synth_cat_dom_sf"/>
</dbReference>
<dbReference type="Gene3D" id="2.30.130.10">
    <property type="entry name" value="PUA domain"/>
    <property type="match status" value="1"/>
</dbReference>
<accession>I3CJY9</accession>
<dbReference type="Pfam" id="PF01509">
    <property type="entry name" value="TruB_N"/>
    <property type="match status" value="1"/>
</dbReference>
<dbReference type="PANTHER" id="PTHR13767">
    <property type="entry name" value="TRNA-PSEUDOURIDINE SYNTHASE"/>
    <property type="match status" value="1"/>
</dbReference>
<dbReference type="Proteomes" id="UP000005744">
    <property type="component" value="Unassembled WGS sequence"/>
</dbReference>
<keyword evidence="4 5" id="KW-0413">Isomerase</keyword>
<sequence length="315" mass="34698">MSKPRRPRRSVHGIILLDKPLGISSNHALQQVKHLFQAEKAGHTGSLDNLATGLLPICLGEATKLSSFLLDADKQYRAECTLGKTTRTGDAEGEILQTRSTANIDLAHIQAVIPQFLGEIQQVPPMYSALKHQGQPLYSLARQGKTIERQARPVTIYAIDIIDFQENRLTLDVRCSKGTYIRTLAEDIGEALGCGAYISALHRTGVGQYHELLAMDVLTQASTQGFAALDSYLRPLYTALPLWSVVCLSATQADAIQHGQAVTVAHDYPIHQWVKLQTTLTPSCDKTDFLGLGEVLSDGRIAPRRVFNWEMDKNN</sequence>
<dbReference type="PANTHER" id="PTHR13767:SF2">
    <property type="entry name" value="PSEUDOURIDYLATE SYNTHASE TRUB1"/>
    <property type="match status" value="1"/>
</dbReference>
<dbReference type="InterPro" id="IPR014780">
    <property type="entry name" value="tRNA_psdUridine_synth_TruB"/>
</dbReference>
<dbReference type="InterPro" id="IPR032819">
    <property type="entry name" value="TruB_C"/>
</dbReference>
<organism evidence="9 10">
    <name type="scientific">Beggiatoa alba B18LD</name>
    <dbReference type="NCBI Taxonomy" id="395493"/>
    <lineage>
        <taxon>Bacteria</taxon>
        <taxon>Pseudomonadati</taxon>
        <taxon>Pseudomonadota</taxon>
        <taxon>Gammaproteobacteria</taxon>
        <taxon>Thiotrichales</taxon>
        <taxon>Thiotrichaceae</taxon>
        <taxon>Beggiatoa</taxon>
    </lineage>
</organism>
<dbReference type="GO" id="GO:0160148">
    <property type="term" value="F:tRNA pseudouridine(55) synthase activity"/>
    <property type="evidence" value="ECO:0007669"/>
    <property type="project" value="UniProtKB-EC"/>
</dbReference>
<evidence type="ECO:0000259" key="8">
    <source>
        <dbReference type="Pfam" id="PF16198"/>
    </source>
</evidence>
<gene>
    <name evidence="5" type="primary">truB</name>
    <name evidence="9" type="ORF">BegalDRAFT_3107</name>
</gene>
<dbReference type="Pfam" id="PF16198">
    <property type="entry name" value="TruB_C_2"/>
    <property type="match status" value="1"/>
</dbReference>
<comment type="catalytic activity">
    <reaction evidence="1 5">
        <text>uridine(55) in tRNA = pseudouridine(55) in tRNA</text>
        <dbReference type="Rhea" id="RHEA:42532"/>
        <dbReference type="Rhea" id="RHEA-COMP:10101"/>
        <dbReference type="Rhea" id="RHEA-COMP:10102"/>
        <dbReference type="ChEBI" id="CHEBI:65314"/>
        <dbReference type="ChEBI" id="CHEBI:65315"/>
        <dbReference type="EC" id="5.4.99.25"/>
    </reaction>
</comment>
<dbReference type="OrthoDB" id="9802309at2"/>
<feature type="domain" description="tRNA pseudouridine synthase II TruB subfamily 1 C-terminal" evidence="7">
    <location>
        <begin position="246"/>
        <end position="307"/>
    </location>
</feature>
<evidence type="ECO:0000256" key="3">
    <source>
        <dbReference type="ARBA" id="ARBA00022694"/>
    </source>
</evidence>
<dbReference type="STRING" id="395493.BegalDRAFT_3107"/>
<dbReference type="EC" id="5.4.99.25" evidence="5"/>
<dbReference type="GO" id="GO:0003723">
    <property type="term" value="F:RNA binding"/>
    <property type="evidence" value="ECO:0007669"/>
    <property type="project" value="InterPro"/>
</dbReference>
<dbReference type="CDD" id="cd02573">
    <property type="entry name" value="PseudoU_synth_EcTruB"/>
    <property type="match status" value="1"/>
</dbReference>
<evidence type="ECO:0000259" key="6">
    <source>
        <dbReference type="Pfam" id="PF01509"/>
    </source>
</evidence>
<evidence type="ECO:0000313" key="9">
    <source>
        <dbReference type="EMBL" id="EIJ43932.1"/>
    </source>
</evidence>
<evidence type="ECO:0000256" key="4">
    <source>
        <dbReference type="ARBA" id="ARBA00023235"/>
    </source>
</evidence>
<evidence type="ECO:0000259" key="7">
    <source>
        <dbReference type="Pfam" id="PF09157"/>
    </source>
</evidence>
<reference evidence="9 10" key="1">
    <citation type="submission" date="2011-11" db="EMBL/GenBank/DDBJ databases">
        <title>Improved High-Quality Draft sequence of Beggiatoa alba B18lD.</title>
        <authorList>
            <consortium name="US DOE Joint Genome Institute"/>
            <person name="Lucas S."/>
            <person name="Han J."/>
            <person name="Lapidus A."/>
            <person name="Cheng J.-F."/>
            <person name="Goodwin L."/>
            <person name="Pitluck S."/>
            <person name="Peters L."/>
            <person name="Mikhailova N."/>
            <person name="Held B."/>
            <person name="Detter J.C."/>
            <person name="Han C."/>
            <person name="Tapia R."/>
            <person name="Land M."/>
            <person name="Hauser L."/>
            <person name="Kyrpides N."/>
            <person name="Ivanova N."/>
            <person name="Pagani I."/>
            <person name="Samuel K."/>
            <person name="Teske A."/>
            <person name="Mueller J."/>
            <person name="Woyke T."/>
        </authorList>
    </citation>
    <scope>NUCLEOTIDE SEQUENCE [LARGE SCALE GENOMIC DNA]</scope>
    <source>
        <strain evidence="9 10">B18LD</strain>
    </source>
</reference>
<dbReference type="InterPro" id="IPR015240">
    <property type="entry name" value="tRNA_sdUridine_synth_fam1_C"/>
</dbReference>
<dbReference type="GO" id="GO:0031119">
    <property type="term" value="P:tRNA pseudouridine synthesis"/>
    <property type="evidence" value="ECO:0007669"/>
    <property type="project" value="UniProtKB-UniRule"/>
</dbReference>
<feature type="active site" description="Nucleophile" evidence="5">
    <location>
        <position position="48"/>
    </location>
</feature>
<dbReference type="InterPro" id="IPR036974">
    <property type="entry name" value="PUA_sf"/>
</dbReference>
<dbReference type="NCBIfam" id="TIGR00431">
    <property type="entry name" value="TruB"/>
    <property type="match status" value="1"/>
</dbReference>
<feature type="domain" description="tRNA pseudouridylate synthase B C-terminal" evidence="8">
    <location>
        <begin position="182"/>
        <end position="240"/>
    </location>
</feature>
<evidence type="ECO:0000256" key="5">
    <source>
        <dbReference type="HAMAP-Rule" id="MF_01080"/>
    </source>
</evidence>
<dbReference type="eggNOG" id="COG0130">
    <property type="taxonomic scope" value="Bacteria"/>
</dbReference>
<dbReference type="AlphaFoldDB" id="I3CJY9"/>
<comment type="function">
    <text evidence="5">Responsible for synthesis of pseudouridine from uracil-55 in the psi GC loop of transfer RNAs.</text>
</comment>
<evidence type="ECO:0000256" key="2">
    <source>
        <dbReference type="ARBA" id="ARBA00005642"/>
    </source>
</evidence>
<dbReference type="InterPro" id="IPR015947">
    <property type="entry name" value="PUA-like_sf"/>
</dbReference>
<dbReference type="HOGENOM" id="CLU_032087_0_3_6"/>
<dbReference type="SUPFAM" id="SSF55120">
    <property type="entry name" value="Pseudouridine synthase"/>
    <property type="match status" value="1"/>
</dbReference>
<dbReference type="HAMAP" id="MF_01080">
    <property type="entry name" value="TruB_bact"/>
    <property type="match status" value="1"/>
</dbReference>
<protein>
    <recommendedName>
        <fullName evidence="5">tRNA pseudouridine synthase B</fullName>
        <ecNumber evidence="5">5.4.99.25</ecNumber>
    </recommendedName>
    <alternativeName>
        <fullName evidence="5">tRNA pseudouridine(55) synthase</fullName>
        <shortName evidence="5">Psi55 synthase</shortName>
    </alternativeName>
    <alternativeName>
        <fullName evidence="5">tRNA pseudouridylate synthase</fullName>
    </alternativeName>
    <alternativeName>
        <fullName evidence="5">tRNA-uridine isomerase</fullName>
    </alternativeName>
</protein>
<dbReference type="InterPro" id="IPR002501">
    <property type="entry name" value="PsdUridine_synth_N"/>
</dbReference>
<evidence type="ECO:0000313" key="10">
    <source>
        <dbReference type="Proteomes" id="UP000005744"/>
    </source>
</evidence>
<feature type="domain" description="Pseudouridine synthase II N-terminal" evidence="6">
    <location>
        <begin position="33"/>
        <end position="181"/>
    </location>
</feature>
<comment type="similarity">
    <text evidence="2 5">Belongs to the pseudouridine synthase TruB family. Type 1 subfamily.</text>
</comment>
<dbReference type="CDD" id="cd21152">
    <property type="entry name" value="PUA_TruB_bacterial"/>
    <property type="match status" value="1"/>
</dbReference>
<dbReference type="Gene3D" id="3.30.2350.10">
    <property type="entry name" value="Pseudouridine synthase"/>
    <property type="match status" value="1"/>
</dbReference>
<dbReference type="EMBL" id="JH600070">
    <property type="protein sequence ID" value="EIJ43932.1"/>
    <property type="molecule type" value="Genomic_DNA"/>
</dbReference>
<keyword evidence="10" id="KW-1185">Reference proteome</keyword>
<dbReference type="GO" id="GO:1990481">
    <property type="term" value="P:mRNA pseudouridine synthesis"/>
    <property type="evidence" value="ECO:0007669"/>
    <property type="project" value="TreeGrafter"/>
</dbReference>
<dbReference type="Pfam" id="PF09157">
    <property type="entry name" value="TruB-C_2"/>
    <property type="match status" value="1"/>
</dbReference>
<proteinExistence type="inferred from homology"/>
<dbReference type="SUPFAM" id="SSF88697">
    <property type="entry name" value="PUA domain-like"/>
    <property type="match status" value="1"/>
</dbReference>
<evidence type="ECO:0000256" key="1">
    <source>
        <dbReference type="ARBA" id="ARBA00000385"/>
    </source>
</evidence>